<dbReference type="Proteomes" id="UP000621266">
    <property type="component" value="Unassembled WGS sequence"/>
</dbReference>
<evidence type="ECO:0000256" key="2">
    <source>
        <dbReference type="PROSITE-ProRule" id="PRU00335"/>
    </source>
</evidence>
<dbReference type="InterPro" id="IPR050109">
    <property type="entry name" value="HTH-type_TetR-like_transc_reg"/>
</dbReference>
<reference evidence="5 6" key="1">
    <citation type="submission" date="2019-10" db="EMBL/GenBank/DDBJ databases">
        <title>Streptomyces tenebrisbrunneis sp.nov., an endogenous actinomycete isolated from of Lycium ruthenicum.</title>
        <authorList>
            <person name="Ma L."/>
        </authorList>
    </citation>
    <scope>NUCLEOTIDE SEQUENCE [LARGE SCALE GENOMIC DNA]</scope>
    <source>
        <strain evidence="5 6">TRM 66187</strain>
    </source>
</reference>
<evidence type="ECO:0000259" key="4">
    <source>
        <dbReference type="PROSITE" id="PS50977"/>
    </source>
</evidence>
<sequence>MSGTAGADADSGRGTPPPSGSGTDTGTGAGAGAGTGAGADTGAGAGRGANGAGPGAGARGEPAPAPKRRRGRPARRTAGEGPGARERILEAARTVFAERGYDKASIRAIAGRAGVDPALVHHYFGTKEQIFAAAIELSFEPALALPYLMAQGPEGVGERMARFFLSVWENPATRAPLLAVVRSAVTHETAAAVLRSFVLRRMLARVVAELAVPDPEFRAELAASQLVGVVMLRYVIKVEPLAGADVEDIVRMVAPTLQRYLTEAPAAARTPEDGGPGRPEAGGAEAEGTEAGGAESEPPEAGRPEA</sequence>
<name>A0ABQ7FEI0_9ACTN</name>
<dbReference type="PANTHER" id="PTHR30055">
    <property type="entry name" value="HTH-TYPE TRANSCRIPTIONAL REGULATOR RUTR"/>
    <property type="match status" value="1"/>
</dbReference>
<organism evidence="5 6">
    <name type="scientific">Streptomyces lycii</name>
    <dbReference type="NCBI Taxonomy" id="2654337"/>
    <lineage>
        <taxon>Bacteria</taxon>
        <taxon>Bacillati</taxon>
        <taxon>Actinomycetota</taxon>
        <taxon>Actinomycetes</taxon>
        <taxon>Kitasatosporales</taxon>
        <taxon>Streptomycetaceae</taxon>
        <taxon>Streptomyces</taxon>
    </lineage>
</organism>
<feature type="region of interest" description="Disordered" evidence="3">
    <location>
        <begin position="1"/>
        <end position="86"/>
    </location>
</feature>
<dbReference type="Gene3D" id="1.10.357.10">
    <property type="entry name" value="Tetracycline Repressor, domain 2"/>
    <property type="match status" value="1"/>
</dbReference>
<dbReference type="Pfam" id="PF17920">
    <property type="entry name" value="TetR_C_16"/>
    <property type="match status" value="1"/>
</dbReference>
<accession>A0ABQ7FEI0</accession>
<dbReference type="InterPro" id="IPR009057">
    <property type="entry name" value="Homeodomain-like_sf"/>
</dbReference>
<gene>
    <name evidence="5" type="ORF">GCU69_19630</name>
</gene>
<dbReference type="PANTHER" id="PTHR30055:SF235">
    <property type="entry name" value="TRANSCRIPTIONAL REGULATORY PROTEIN"/>
    <property type="match status" value="1"/>
</dbReference>
<dbReference type="PRINTS" id="PR00455">
    <property type="entry name" value="HTHTETR"/>
</dbReference>
<feature type="DNA-binding region" description="H-T-H motif" evidence="2">
    <location>
        <begin position="105"/>
        <end position="124"/>
    </location>
</feature>
<feature type="compositionally biased region" description="Basic residues" evidence="3">
    <location>
        <begin position="66"/>
        <end position="75"/>
    </location>
</feature>
<dbReference type="Pfam" id="PF00440">
    <property type="entry name" value="TetR_N"/>
    <property type="match status" value="1"/>
</dbReference>
<keyword evidence="1 2" id="KW-0238">DNA-binding</keyword>
<dbReference type="InterPro" id="IPR001647">
    <property type="entry name" value="HTH_TetR"/>
</dbReference>
<keyword evidence="6" id="KW-1185">Reference proteome</keyword>
<feature type="region of interest" description="Disordered" evidence="3">
    <location>
        <begin position="263"/>
        <end position="306"/>
    </location>
</feature>
<comment type="caution">
    <text evidence="5">The sequence shown here is derived from an EMBL/GenBank/DDBJ whole genome shotgun (WGS) entry which is preliminary data.</text>
</comment>
<feature type="compositionally biased region" description="Gly residues" evidence="3">
    <location>
        <begin position="23"/>
        <end position="58"/>
    </location>
</feature>
<dbReference type="PROSITE" id="PS50977">
    <property type="entry name" value="HTH_TETR_2"/>
    <property type="match status" value="1"/>
</dbReference>
<dbReference type="SUPFAM" id="SSF46689">
    <property type="entry name" value="Homeodomain-like"/>
    <property type="match status" value="1"/>
</dbReference>
<protein>
    <submittedName>
        <fullName evidence="5">TetR/AcrR family transcriptional regulator</fullName>
    </submittedName>
</protein>
<dbReference type="InterPro" id="IPR036271">
    <property type="entry name" value="Tet_transcr_reg_TetR-rel_C_sf"/>
</dbReference>
<dbReference type="InterPro" id="IPR041678">
    <property type="entry name" value="TetR_C_16"/>
</dbReference>
<evidence type="ECO:0000256" key="1">
    <source>
        <dbReference type="ARBA" id="ARBA00023125"/>
    </source>
</evidence>
<evidence type="ECO:0000256" key="3">
    <source>
        <dbReference type="SAM" id="MobiDB-lite"/>
    </source>
</evidence>
<dbReference type="Gene3D" id="1.10.10.60">
    <property type="entry name" value="Homeodomain-like"/>
    <property type="match status" value="1"/>
</dbReference>
<feature type="domain" description="HTH tetR-type" evidence="4">
    <location>
        <begin position="82"/>
        <end position="142"/>
    </location>
</feature>
<dbReference type="SUPFAM" id="SSF48498">
    <property type="entry name" value="Tetracyclin repressor-like, C-terminal domain"/>
    <property type="match status" value="1"/>
</dbReference>
<dbReference type="EMBL" id="WHPN01000315">
    <property type="protein sequence ID" value="KAF4407446.1"/>
    <property type="molecule type" value="Genomic_DNA"/>
</dbReference>
<evidence type="ECO:0000313" key="6">
    <source>
        <dbReference type="Proteomes" id="UP000621266"/>
    </source>
</evidence>
<proteinExistence type="predicted"/>
<evidence type="ECO:0000313" key="5">
    <source>
        <dbReference type="EMBL" id="KAF4407446.1"/>
    </source>
</evidence>